<evidence type="ECO:0000313" key="1">
    <source>
        <dbReference type="EMBL" id="MEX3172109.1"/>
    </source>
</evidence>
<name>A0ABV3UEQ4_9GAMM</name>
<dbReference type="Proteomes" id="UP001558101">
    <property type="component" value="Unassembled WGS sequence"/>
</dbReference>
<keyword evidence="2" id="KW-1185">Reference proteome</keyword>
<accession>A0ABV3UEQ4</accession>
<gene>
    <name evidence="1" type="ORF">AB4M04_08425</name>
</gene>
<dbReference type="EMBL" id="JBFQXQ010000001">
    <property type="protein sequence ID" value="MEX3172109.1"/>
    <property type="molecule type" value="Genomic_DNA"/>
</dbReference>
<reference evidence="1 2" key="1">
    <citation type="submission" date="2024-07" db="EMBL/GenBank/DDBJ databases">
        <title>Genomes of novel Serratia strains from suburban soil.</title>
        <authorList>
            <person name="Markert E.X."/>
            <person name="Severe K."/>
            <person name="Severe L."/>
            <person name="Twing K.I."/>
            <person name="Ward L.M."/>
        </authorList>
    </citation>
    <scope>NUCLEOTIDE SEQUENCE [LARGE SCALE GENOMIC DNA]</scope>
    <source>
        <strain evidence="1 2">3C-UT</strain>
    </source>
</reference>
<proteinExistence type="predicted"/>
<sequence length="105" mass="11883">MIQAWLTDSKIMFFFMFTSSDRGLAVPWQDKGAERKSNDGISLLYHLIRYEVKDMLLVAVNISPNCNKCSGELCELHGGSLVAEVHPEGGMLFKLRLPIKKHVFI</sequence>
<protein>
    <submittedName>
        <fullName evidence="1">Uncharacterized protein</fullName>
    </submittedName>
</protein>
<dbReference type="RefSeq" id="WP_017892836.1">
    <property type="nucleotide sequence ID" value="NZ_JBFQXQ010000001.1"/>
</dbReference>
<evidence type="ECO:0000313" key="2">
    <source>
        <dbReference type="Proteomes" id="UP001558101"/>
    </source>
</evidence>
<organism evidence="1 2">
    <name type="scientific">Serratia quinivorans</name>
    <dbReference type="NCBI Taxonomy" id="137545"/>
    <lineage>
        <taxon>Bacteria</taxon>
        <taxon>Pseudomonadati</taxon>
        <taxon>Pseudomonadota</taxon>
        <taxon>Gammaproteobacteria</taxon>
        <taxon>Enterobacterales</taxon>
        <taxon>Yersiniaceae</taxon>
        <taxon>Serratia</taxon>
    </lineage>
</organism>
<comment type="caution">
    <text evidence="1">The sequence shown here is derived from an EMBL/GenBank/DDBJ whole genome shotgun (WGS) entry which is preliminary data.</text>
</comment>